<accession>A0ACD2ZX64</accession>
<keyword evidence="2" id="KW-1185">Reference proteome</keyword>
<gene>
    <name evidence="1" type="ORF">BDN72DRAFT_782671</name>
</gene>
<feature type="non-terminal residue" evidence="1">
    <location>
        <position position="1"/>
    </location>
</feature>
<sequence>LVVRFPPGSTIVIPSSTIEHGNTPIAANEERASITQFCAGGLIRWVNHGFQKVGSLMKDERGQRVIRRVDGPPGQRWKSIVESFSLFSNLAADRIIYGRSTAT</sequence>
<protein>
    <submittedName>
        <fullName evidence="1">Uncharacterized protein</fullName>
    </submittedName>
</protein>
<dbReference type="EMBL" id="ML209802">
    <property type="protein sequence ID" value="TFK57969.1"/>
    <property type="molecule type" value="Genomic_DNA"/>
</dbReference>
<proteinExistence type="predicted"/>
<evidence type="ECO:0000313" key="1">
    <source>
        <dbReference type="EMBL" id="TFK57969.1"/>
    </source>
</evidence>
<organism evidence="1 2">
    <name type="scientific">Pluteus cervinus</name>
    <dbReference type="NCBI Taxonomy" id="181527"/>
    <lineage>
        <taxon>Eukaryota</taxon>
        <taxon>Fungi</taxon>
        <taxon>Dikarya</taxon>
        <taxon>Basidiomycota</taxon>
        <taxon>Agaricomycotina</taxon>
        <taxon>Agaricomycetes</taxon>
        <taxon>Agaricomycetidae</taxon>
        <taxon>Agaricales</taxon>
        <taxon>Pluteineae</taxon>
        <taxon>Pluteaceae</taxon>
        <taxon>Pluteus</taxon>
    </lineage>
</organism>
<evidence type="ECO:0000313" key="2">
    <source>
        <dbReference type="Proteomes" id="UP000308600"/>
    </source>
</evidence>
<name>A0ACD2ZX64_9AGAR</name>
<dbReference type="Proteomes" id="UP000308600">
    <property type="component" value="Unassembled WGS sequence"/>
</dbReference>
<reference evidence="1 2" key="1">
    <citation type="journal article" date="2019" name="Nat. Ecol. Evol.">
        <title>Megaphylogeny resolves global patterns of mushroom evolution.</title>
        <authorList>
            <person name="Varga T."/>
            <person name="Krizsan K."/>
            <person name="Foldi C."/>
            <person name="Dima B."/>
            <person name="Sanchez-Garcia M."/>
            <person name="Sanchez-Ramirez S."/>
            <person name="Szollosi G.J."/>
            <person name="Szarkandi J.G."/>
            <person name="Papp V."/>
            <person name="Albert L."/>
            <person name="Andreopoulos W."/>
            <person name="Angelini C."/>
            <person name="Antonin V."/>
            <person name="Barry K.W."/>
            <person name="Bougher N.L."/>
            <person name="Buchanan P."/>
            <person name="Buyck B."/>
            <person name="Bense V."/>
            <person name="Catcheside P."/>
            <person name="Chovatia M."/>
            <person name="Cooper J."/>
            <person name="Damon W."/>
            <person name="Desjardin D."/>
            <person name="Finy P."/>
            <person name="Geml J."/>
            <person name="Haridas S."/>
            <person name="Hughes K."/>
            <person name="Justo A."/>
            <person name="Karasinski D."/>
            <person name="Kautmanova I."/>
            <person name="Kiss B."/>
            <person name="Kocsube S."/>
            <person name="Kotiranta H."/>
            <person name="LaButti K.M."/>
            <person name="Lechner B.E."/>
            <person name="Liimatainen K."/>
            <person name="Lipzen A."/>
            <person name="Lukacs Z."/>
            <person name="Mihaltcheva S."/>
            <person name="Morgado L.N."/>
            <person name="Niskanen T."/>
            <person name="Noordeloos M.E."/>
            <person name="Ohm R.A."/>
            <person name="Ortiz-Santana B."/>
            <person name="Ovrebo C."/>
            <person name="Racz N."/>
            <person name="Riley R."/>
            <person name="Savchenko A."/>
            <person name="Shiryaev A."/>
            <person name="Soop K."/>
            <person name="Spirin V."/>
            <person name="Szebenyi C."/>
            <person name="Tomsovsky M."/>
            <person name="Tulloss R.E."/>
            <person name="Uehling J."/>
            <person name="Grigoriev I.V."/>
            <person name="Vagvolgyi C."/>
            <person name="Papp T."/>
            <person name="Martin F.M."/>
            <person name="Miettinen O."/>
            <person name="Hibbett D.S."/>
            <person name="Nagy L.G."/>
        </authorList>
    </citation>
    <scope>NUCLEOTIDE SEQUENCE [LARGE SCALE GENOMIC DNA]</scope>
    <source>
        <strain evidence="1 2">NL-1719</strain>
    </source>
</reference>